<organism evidence="11 12">
    <name type="scientific">Legionella wadsworthii</name>
    <dbReference type="NCBI Taxonomy" id="28088"/>
    <lineage>
        <taxon>Bacteria</taxon>
        <taxon>Pseudomonadati</taxon>
        <taxon>Pseudomonadota</taxon>
        <taxon>Gammaproteobacteria</taxon>
        <taxon>Legionellales</taxon>
        <taxon>Legionellaceae</taxon>
        <taxon>Legionella</taxon>
    </lineage>
</organism>
<keyword evidence="8" id="KW-0456">Lyase</keyword>
<gene>
    <name evidence="11" type="ORF">NCTC11532_00623</name>
</gene>
<comment type="catalytic activity">
    <reaction evidence="10">
        <text>7,8-dihydroneopterin 3'-triphosphate + H2O = 6-carboxy-5,6,7,8-tetrahydropterin + triphosphate + acetaldehyde + 2 H(+)</text>
        <dbReference type="Rhea" id="RHEA:27966"/>
        <dbReference type="ChEBI" id="CHEBI:15343"/>
        <dbReference type="ChEBI" id="CHEBI:15377"/>
        <dbReference type="ChEBI" id="CHEBI:15378"/>
        <dbReference type="ChEBI" id="CHEBI:18036"/>
        <dbReference type="ChEBI" id="CHEBI:58462"/>
        <dbReference type="ChEBI" id="CHEBI:61032"/>
        <dbReference type="EC" id="4.1.2.50"/>
    </reaction>
</comment>
<dbReference type="GO" id="GO:0070497">
    <property type="term" value="F:6-carboxytetrahydropterin synthase activity"/>
    <property type="evidence" value="ECO:0007669"/>
    <property type="project" value="UniProtKB-EC"/>
</dbReference>
<evidence type="ECO:0000256" key="5">
    <source>
        <dbReference type="ARBA" id="ARBA00018141"/>
    </source>
</evidence>
<evidence type="ECO:0000256" key="2">
    <source>
        <dbReference type="ARBA" id="ARBA00005061"/>
    </source>
</evidence>
<dbReference type="AlphaFoldDB" id="A0A378LRL1"/>
<proteinExistence type="inferred from homology"/>
<accession>A0A378LRL1</accession>
<evidence type="ECO:0000313" key="12">
    <source>
        <dbReference type="Proteomes" id="UP000255297"/>
    </source>
</evidence>
<evidence type="ECO:0000313" key="11">
    <source>
        <dbReference type="EMBL" id="STY28449.1"/>
    </source>
</evidence>
<dbReference type="PANTHER" id="PTHR12589">
    <property type="entry name" value="PYRUVOYL TETRAHYDROBIOPTERIN SYNTHASE"/>
    <property type="match status" value="1"/>
</dbReference>
<evidence type="ECO:0000256" key="1">
    <source>
        <dbReference type="ARBA" id="ARBA00001947"/>
    </source>
</evidence>
<dbReference type="InterPro" id="IPR007115">
    <property type="entry name" value="6-PTP_synth/QueD"/>
</dbReference>
<comment type="cofactor">
    <cofactor evidence="1">
        <name>Zn(2+)</name>
        <dbReference type="ChEBI" id="CHEBI:29105"/>
    </cofactor>
</comment>
<dbReference type="GO" id="GO:0046872">
    <property type="term" value="F:metal ion binding"/>
    <property type="evidence" value="ECO:0007669"/>
    <property type="project" value="UniProtKB-KW"/>
</dbReference>
<evidence type="ECO:0000256" key="4">
    <source>
        <dbReference type="ARBA" id="ARBA00012982"/>
    </source>
</evidence>
<keyword evidence="12" id="KW-1185">Reference proteome</keyword>
<dbReference type="Pfam" id="PF01242">
    <property type="entry name" value="PTPS"/>
    <property type="match status" value="1"/>
</dbReference>
<comment type="pathway">
    <text evidence="2">Purine metabolism; 7-cyano-7-deazaguanine biosynthesis.</text>
</comment>
<reference evidence="11 12" key="1">
    <citation type="submission" date="2018-06" db="EMBL/GenBank/DDBJ databases">
        <authorList>
            <consortium name="Pathogen Informatics"/>
            <person name="Doyle S."/>
        </authorList>
    </citation>
    <scope>NUCLEOTIDE SEQUENCE [LARGE SCALE GENOMIC DNA]</scope>
    <source>
        <strain evidence="11 12">NCTC11532</strain>
    </source>
</reference>
<dbReference type="RefSeq" id="WP_031563815.1">
    <property type="nucleotide sequence ID" value="NZ_CAAAIS010000002.1"/>
</dbReference>
<dbReference type="OrthoDB" id="9787853at2"/>
<evidence type="ECO:0000256" key="3">
    <source>
        <dbReference type="ARBA" id="ARBA00008900"/>
    </source>
</evidence>
<evidence type="ECO:0000256" key="9">
    <source>
        <dbReference type="ARBA" id="ARBA00031449"/>
    </source>
</evidence>
<dbReference type="STRING" id="1122170.GCA_000701265_02785"/>
<evidence type="ECO:0000256" key="6">
    <source>
        <dbReference type="ARBA" id="ARBA00022723"/>
    </source>
</evidence>
<protein>
    <recommendedName>
        <fullName evidence="5">6-carboxy-5,6,7,8-tetrahydropterin synthase</fullName>
        <ecNumber evidence="4">4.1.2.50</ecNumber>
    </recommendedName>
    <alternativeName>
        <fullName evidence="9">Queuosine biosynthesis protein QueD</fullName>
    </alternativeName>
</protein>
<dbReference type="Proteomes" id="UP000255297">
    <property type="component" value="Unassembled WGS sequence"/>
</dbReference>
<name>A0A378LRL1_9GAMM</name>
<comment type="similarity">
    <text evidence="3">Belongs to the PTPS family. QueD subfamily.</text>
</comment>
<evidence type="ECO:0000256" key="10">
    <source>
        <dbReference type="ARBA" id="ARBA00048807"/>
    </source>
</evidence>
<dbReference type="SUPFAM" id="SSF55620">
    <property type="entry name" value="Tetrahydrobiopterin biosynthesis enzymes-like"/>
    <property type="match status" value="1"/>
</dbReference>
<keyword evidence="6" id="KW-0479">Metal-binding</keyword>
<evidence type="ECO:0000256" key="7">
    <source>
        <dbReference type="ARBA" id="ARBA00022833"/>
    </source>
</evidence>
<sequence>MHRLMLRKNFIAQHFLTGKDFGPENSKHSHHYSMELEIENRKLDQFNFLIDIVDVKEHLDDLISYFNDKTLNELPEFKNQNPSLELFSKILWQKLSNQCVFPEESQITVKLWEDDIAQATYRER</sequence>
<evidence type="ECO:0000256" key="8">
    <source>
        <dbReference type="ARBA" id="ARBA00023239"/>
    </source>
</evidence>
<dbReference type="UniPathway" id="UPA00391"/>
<dbReference type="InterPro" id="IPR038418">
    <property type="entry name" value="6-PTP_synth/QueD_sf"/>
</dbReference>
<dbReference type="PANTHER" id="PTHR12589:SF7">
    <property type="entry name" value="6-PYRUVOYL TETRAHYDROBIOPTERIN SYNTHASE"/>
    <property type="match status" value="1"/>
</dbReference>
<dbReference type="EC" id="4.1.2.50" evidence="4"/>
<keyword evidence="7" id="KW-0862">Zinc</keyword>
<dbReference type="Gene3D" id="3.30.479.10">
    <property type="entry name" value="6-pyruvoyl tetrahydropterin synthase/QueD"/>
    <property type="match status" value="1"/>
</dbReference>
<dbReference type="EMBL" id="UGPB01000001">
    <property type="protein sequence ID" value="STY28449.1"/>
    <property type="molecule type" value="Genomic_DNA"/>
</dbReference>